<feature type="region of interest" description="Disordered" evidence="1">
    <location>
        <begin position="1"/>
        <end position="24"/>
    </location>
</feature>
<evidence type="ECO:0000313" key="3">
    <source>
        <dbReference type="Proteomes" id="UP000308705"/>
    </source>
</evidence>
<gene>
    <name evidence="2" type="ORF">FDA94_26625</name>
</gene>
<evidence type="ECO:0000313" key="2">
    <source>
        <dbReference type="EMBL" id="TKK85247.1"/>
    </source>
</evidence>
<reference evidence="2 3" key="1">
    <citation type="submission" date="2019-04" db="EMBL/GenBank/DDBJ databases">
        <title>Herbidospora sp. NEAU-GS14.nov., a novel actinomycete isolated from soil.</title>
        <authorList>
            <person name="Han L."/>
        </authorList>
    </citation>
    <scope>NUCLEOTIDE SEQUENCE [LARGE SCALE GENOMIC DNA]</scope>
    <source>
        <strain evidence="2 3">NEAU-GS14</strain>
    </source>
</reference>
<keyword evidence="3" id="KW-1185">Reference proteome</keyword>
<name>A0A4U3MC08_9ACTN</name>
<protein>
    <recommendedName>
        <fullName evidence="4">Band 7 domain-containing protein</fullName>
    </recommendedName>
</protein>
<feature type="compositionally biased region" description="Low complexity" evidence="1">
    <location>
        <begin position="1"/>
        <end position="12"/>
    </location>
</feature>
<feature type="region of interest" description="Disordered" evidence="1">
    <location>
        <begin position="361"/>
        <end position="384"/>
    </location>
</feature>
<accession>A0A4U3MC08</accession>
<organism evidence="2 3">
    <name type="scientific">Herbidospora galbida</name>
    <dbReference type="NCBI Taxonomy" id="2575442"/>
    <lineage>
        <taxon>Bacteria</taxon>
        <taxon>Bacillati</taxon>
        <taxon>Actinomycetota</taxon>
        <taxon>Actinomycetes</taxon>
        <taxon>Streptosporangiales</taxon>
        <taxon>Streptosporangiaceae</taxon>
        <taxon>Herbidospora</taxon>
    </lineage>
</organism>
<dbReference type="RefSeq" id="WP_137249811.1">
    <property type="nucleotide sequence ID" value="NZ_SZQA01000029.1"/>
</dbReference>
<proteinExistence type="predicted"/>
<dbReference type="OrthoDB" id="3466571at2"/>
<evidence type="ECO:0000256" key="1">
    <source>
        <dbReference type="SAM" id="MobiDB-lite"/>
    </source>
</evidence>
<dbReference type="EMBL" id="SZQA01000029">
    <property type="protein sequence ID" value="TKK85247.1"/>
    <property type="molecule type" value="Genomic_DNA"/>
</dbReference>
<dbReference type="Proteomes" id="UP000308705">
    <property type="component" value="Unassembled WGS sequence"/>
</dbReference>
<sequence>MNDHVAPGHAHPQAPPQNPVQHMQADPATAMPDLSMEALQELQARLPIPDQWGRGPTPQVPLILSETPVAQDTGLPIQPGRALLYSTDTGEIVALAKPPKMWKKRSYHWRYEVDLSSHFHAIHLQLPSLSPATHFRLTVDVGWRVFEPAKIVQWRVSDGYAIVRSRIAETLQPLCRRFTITQDGALEAYLIEQIGQGRTHRYEEGLEVFRFSVQVSHDPNAAGRMAEGVDASHKAELAREQIVKWRSAIRTEDDLIYMLIDKKPDRVGEIINDIRQRREASMGARLELFNKLVDGGLVQEADMENIRDLILQPIEGLVRAEPTGAFGIEQQPPKYVPPAIAPAPARREEPEDVLPAQIVEGSVDNVAEWTPPPWSRTDENGGRR</sequence>
<dbReference type="AlphaFoldDB" id="A0A4U3MC08"/>
<comment type="caution">
    <text evidence="2">The sequence shown here is derived from an EMBL/GenBank/DDBJ whole genome shotgun (WGS) entry which is preliminary data.</text>
</comment>
<evidence type="ECO:0008006" key="4">
    <source>
        <dbReference type="Google" id="ProtNLM"/>
    </source>
</evidence>